<evidence type="ECO:0000256" key="1">
    <source>
        <dbReference type="SAM" id="MobiDB-lite"/>
    </source>
</evidence>
<evidence type="ECO:0000313" key="2">
    <source>
        <dbReference type="EMBL" id="OQX33162.1"/>
    </source>
</evidence>
<dbReference type="EMBL" id="MUIE01000324">
    <property type="protein sequence ID" value="OQX33162.1"/>
    <property type="molecule type" value="Genomic_DNA"/>
</dbReference>
<feature type="region of interest" description="Disordered" evidence="1">
    <location>
        <begin position="15"/>
        <end position="58"/>
    </location>
</feature>
<feature type="region of interest" description="Disordered" evidence="1">
    <location>
        <begin position="154"/>
        <end position="193"/>
    </location>
</feature>
<proteinExistence type="predicted"/>
<dbReference type="AlphaFoldDB" id="A0A657PLD6"/>
<feature type="compositionally biased region" description="Low complexity" evidence="1">
    <location>
        <begin position="178"/>
        <end position="193"/>
    </location>
</feature>
<evidence type="ECO:0000313" key="3">
    <source>
        <dbReference type="Proteomes" id="UP000243361"/>
    </source>
</evidence>
<name>A0A657PLD6_9GAMM</name>
<comment type="caution">
    <text evidence="2">The sequence shown here is derived from an EMBL/GenBank/DDBJ whole genome shotgun (WGS) entry which is preliminary data.</text>
</comment>
<gene>
    <name evidence="2" type="ORF">B0D84_05000</name>
</gene>
<protein>
    <submittedName>
        <fullName evidence="2">Uncharacterized protein</fullName>
    </submittedName>
</protein>
<keyword evidence="3" id="KW-1185">Reference proteome</keyword>
<accession>A0A657PLD6</accession>
<reference evidence="2" key="1">
    <citation type="submission" date="2017-02" db="EMBL/GenBank/DDBJ databases">
        <title>Novel co-symbiosis in the unique lucinid bivalve Phacoides pectinatus.</title>
        <authorList>
            <person name="Lim S.J."/>
            <person name="Davis B.G."/>
            <person name="Gill D.E."/>
            <person name="Engel A.S."/>
            <person name="Anderson L.C."/>
            <person name="Campbell B.J."/>
        </authorList>
    </citation>
    <scope>NUCLEOTIDE SEQUENCE [LARGE SCALE GENOMIC DNA]</scope>
    <source>
        <strain evidence="2">LUC13016_P6</strain>
    </source>
</reference>
<dbReference type="Proteomes" id="UP000243361">
    <property type="component" value="Unassembled WGS sequence"/>
</dbReference>
<sequence>MLLAHSILWPGVSTAADSRLRPPAPGRLDTPQPAPASPMLRQAAPTAPAQPPLHLITPGDGAFVRRDARYLIRWRGDGGAGPLTIDLERDGRRLGSIARHVSAASGQYGWQVGRVLGRQLRDGGGYRIVLRGARRNLLARSEGAFSIVSPGYRVRPGSGAPNTAPVEREAAGRGRVSAPQPRAPGRGFAPAGGVARLATPATPQPGAQESAPPLALLSPAPYEGWCTGEAHTVRWSSTLPPATPLRIDLVKPMAGGPQVWMTLSENTPNDGSFEWPGIAEADFNSVDLGLKVRIATLDSTHEVIGDHFSFGKPLYLEQPDAAHTWRHGANVQIGWDLICPQAQPLSIDLLDADRQPYMNIASGLSAQPRASTNKRFTHSWQVPQSVDPGSYYVRLSSGTLQREQRVNIDEAIVFAQSPHISVTAPPLYGGWCTDRPHTISWNSDLPSGTPLKIELTGTGASGITHWRTLTPSTPNSGNFVWPGIAAVDYNSVSRALRVRISTVDDSEVSFSDIFTFGKPIDFLEPSAPYTWQRGSSRTLSWELVCSLPDPISLELLDTARQHVLDIASGLPAQPRLSTNKRVLHSWSIPAGLAPGSYIIRLVSGSISHERAINISP</sequence>
<organism evidence="2 3">
    <name type="scientific">Candidatus Sedimenticola endophacoides</name>
    <dbReference type="NCBI Taxonomy" id="2548426"/>
    <lineage>
        <taxon>Bacteria</taxon>
        <taxon>Pseudomonadati</taxon>
        <taxon>Pseudomonadota</taxon>
        <taxon>Gammaproteobacteria</taxon>
        <taxon>Chromatiales</taxon>
        <taxon>Sedimenticolaceae</taxon>
        <taxon>Sedimenticola</taxon>
    </lineage>
</organism>